<evidence type="ECO:0000313" key="2">
    <source>
        <dbReference type="Proteomes" id="UP000528432"/>
    </source>
</evidence>
<organism evidence="1 2">
    <name type="scientific">Clostridium cochlearium</name>
    <dbReference type="NCBI Taxonomy" id="1494"/>
    <lineage>
        <taxon>Bacteria</taxon>
        <taxon>Bacillati</taxon>
        <taxon>Bacillota</taxon>
        <taxon>Clostridia</taxon>
        <taxon>Eubacteriales</taxon>
        <taxon>Clostridiaceae</taxon>
        <taxon>Clostridium</taxon>
    </lineage>
</organism>
<dbReference type="EMBL" id="JABFIF010000024">
    <property type="protein sequence ID" value="NOH16821.1"/>
    <property type="molecule type" value="Genomic_DNA"/>
</dbReference>
<reference evidence="1 2" key="1">
    <citation type="submission" date="2020-05" db="EMBL/GenBank/DDBJ databases">
        <title>Draft genome sequence of Clostridium cochlearium strain AGROS13 isolated from a sheep dairy farm in New Zealand.</title>
        <authorList>
            <person name="Gupta T.B."/>
            <person name="Jauregui R."/>
            <person name="Risson A.N."/>
            <person name="Brightwell G."/>
            <person name="Maclean P."/>
        </authorList>
    </citation>
    <scope>NUCLEOTIDE SEQUENCE [LARGE SCALE GENOMIC DNA]</scope>
    <source>
        <strain evidence="1 2">AGROS13</strain>
    </source>
</reference>
<sequence>MENSFASLNVQDILDLSNIKKGLALALAKPKDLIKLKTFRNVNGEKMSIIVHYSLLVVH</sequence>
<dbReference type="Proteomes" id="UP000528432">
    <property type="component" value="Unassembled WGS sequence"/>
</dbReference>
<comment type="caution">
    <text evidence="1">The sequence shown here is derived from an EMBL/GenBank/DDBJ whole genome shotgun (WGS) entry which is preliminary data.</text>
</comment>
<accession>A0A7Y3XZN9</accession>
<dbReference type="AlphaFoldDB" id="A0A7Y3XZN9"/>
<protein>
    <submittedName>
        <fullName evidence="1">Uncharacterized protein</fullName>
    </submittedName>
</protein>
<proteinExistence type="predicted"/>
<name>A0A7Y3XZN9_CLOCO</name>
<evidence type="ECO:0000313" key="1">
    <source>
        <dbReference type="EMBL" id="NOH16821.1"/>
    </source>
</evidence>
<dbReference type="RefSeq" id="WP_171303829.1">
    <property type="nucleotide sequence ID" value="NZ_JABFIF010000024.1"/>
</dbReference>
<gene>
    <name evidence="1" type="ORF">HMJ28_10550</name>
</gene>